<dbReference type="HOGENOM" id="CLU_938851_0_0_0"/>
<name>B2UNG7_AKKM8</name>
<evidence type="ECO:0008006" key="3">
    <source>
        <dbReference type="Google" id="ProtNLM"/>
    </source>
</evidence>
<dbReference type="Proteomes" id="UP000001031">
    <property type="component" value="Chromosome"/>
</dbReference>
<reference evidence="2" key="1">
    <citation type="journal article" date="2011" name="PLoS ONE">
        <title>The genome of Akkermansia muciniphila, a dedicated intestinal mucin degrader, and its use in exploring intestinal metagenomes.</title>
        <authorList>
            <person name="van Passel M.W."/>
            <person name="Kant R."/>
            <person name="Zoetendal E.G."/>
            <person name="Plugge C.M."/>
            <person name="Derrien M."/>
            <person name="Malfatti S.A."/>
            <person name="Chain P.S."/>
            <person name="Woyke T."/>
            <person name="Palva A."/>
            <person name="de Vos W.M."/>
            <person name="Smidt H."/>
        </authorList>
    </citation>
    <scope>NUCLEOTIDE SEQUENCE [LARGE SCALE GENOMIC DNA]</scope>
    <source>
        <strain evidence="2">ATCC BAA-835 / DSM 22959 / JCM 33894 / BCRC 81048 / CCUG 64013 / CIP 107961 / Muc</strain>
    </source>
</reference>
<dbReference type="eggNOG" id="COG3660">
    <property type="taxonomic scope" value="Bacteria"/>
</dbReference>
<dbReference type="KEGG" id="amu:Amuc_0441"/>
<dbReference type="PaxDb" id="349741-Amuc_0441"/>
<protein>
    <recommendedName>
        <fullName evidence="3">Nucleoside-diphosphate sugar epimerase</fullName>
    </recommendedName>
</protein>
<dbReference type="OrthoDB" id="1865at2"/>
<dbReference type="Pfam" id="PF06258">
    <property type="entry name" value="Mito_fiss_Elm1"/>
    <property type="match status" value="1"/>
</dbReference>
<organism evidence="1 2">
    <name type="scientific">Akkermansia muciniphila (strain ATCC BAA-835 / DSM 22959 / JCM 33894 / BCRC 81048 / CCUG 64013 / CIP 107961 / Muc)</name>
    <dbReference type="NCBI Taxonomy" id="349741"/>
    <lineage>
        <taxon>Bacteria</taxon>
        <taxon>Pseudomonadati</taxon>
        <taxon>Verrucomicrobiota</taxon>
        <taxon>Verrucomicrobiia</taxon>
        <taxon>Verrucomicrobiales</taxon>
        <taxon>Akkermansiaceae</taxon>
        <taxon>Akkermansia</taxon>
    </lineage>
</organism>
<keyword evidence="2" id="KW-1185">Reference proteome</keyword>
<evidence type="ECO:0000313" key="1">
    <source>
        <dbReference type="EMBL" id="ACD04279.1"/>
    </source>
</evidence>
<sequence>MNIRILSDGKQGHLNQSLGLAQALISKAGGTVETVDLQGLSLLGKIRKVVTGSDIPRPDLFISAGHATHIPLICARHHFKTRAVLCMKPTLPCSFFDLCLIPRHDLDSGRDYTDTDIFPTQGALHPMRPDPSVPKDTTLILIGGPSKDFDWDDESMLNQLASISIHTPGHLVLTTSRRTPDGFAEKIRTAVPELTVVPVEETRPGWVARHLAHASAAWVSQDSVSMVYEALGSGAPVGILSVPRRHGSRKSRILSGLETLEKEGMVTGYSDWKKQNFRLTAPGSPLLEADRAADYILSRFFPQLRAL</sequence>
<accession>B2UNG7</accession>
<dbReference type="RefSeq" id="WP_012419494.1">
    <property type="nucleotide sequence ID" value="NC_010655.1"/>
</dbReference>
<gene>
    <name evidence="1" type="ordered locus">Amuc_0441</name>
</gene>
<evidence type="ECO:0000313" key="2">
    <source>
        <dbReference type="Proteomes" id="UP000001031"/>
    </source>
</evidence>
<proteinExistence type="predicted"/>
<dbReference type="EMBL" id="CP001071">
    <property type="protein sequence ID" value="ACD04279.1"/>
    <property type="molecule type" value="Genomic_DNA"/>
</dbReference>
<dbReference type="STRING" id="349741.Amuc_0441"/>
<dbReference type="InterPro" id="IPR009367">
    <property type="entry name" value="Elm1-like"/>
</dbReference>
<dbReference type="AlphaFoldDB" id="B2UNG7"/>